<dbReference type="Proteomes" id="UP000481037">
    <property type="component" value="Unassembled WGS sequence"/>
</dbReference>
<dbReference type="RefSeq" id="WP_154370430.1">
    <property type="nucleotide sequence ID" value="NZ_WKJM01000043.1"/>
</dbReference>
<dbReference type="EMBL" id="WKJM01000043">
    <property type="protein sequence ID" value="MRX11720.1"/>
    <property type="molecule type" value="Genomic_DNA"/>
</dbReference>
<organism evidence="1 2">
    <name type="scientific">Duganella alba</name>
    <dbReference type="NCBI Taxonomy" id="2666081"/>
    <lineage>
        <taxon>Bacteria</taxon>
        <taxon>Pseudomonadati</taxon>
        <taxon>Pseudomonadota</taxon>
        <taxon>Betaproteobacteria</taxon>
        <taxon>Burkholderiales</taxon>
        <taxon>Oxalobacteraceae</taxon>
        <taxon>Telluria group</taxon>
        <taxon>Duganella</taxon>
    </lineage>
</organism>
<name>A0A6L5QPJ7_9BURK</name>
<comment type="caution">
    <text evidence="1">The sequence shown here is derived from an EMBL/GenBank/DDBJ whole genome shotgun (WGS) entry which is preliminary data.</text>
</comment>
<evidence type="ECO:0000313" key="2">
    <source>
        <dbReference type="Proteomes" id="UP000481037"/>
    </source>
</evidence>
<accession>A0A6L5QPJ7</accession>
<protein>
    <submittedName>
        <fullName evidence="1">Uncharacterized protein</fullName>
    </submittedName>
</protein>
<proteinExistence type="predicted"/>
<dbReference type="AlphaFoldDB" id="A0A6L5QPJ7"/>
<gene>
    <name evidence="1" type="ORF">GJ697_28215</name>
</gene>
<reference evidence="1 2" key="1">
    <citation type="submission" date="2019-11" db="EMBL/GenBank/DDBJ databases">
        <title>Novel species isolated from a subtropical stream in China.</title>
        <authorList>
            <person name="Lu H."/>
        </authorList>
    </citation>
    <scope>NUCLEOTIDE SEQUENCE [LARGE SCALE GENOMIC DNA]</scope>
    <source>
        <strain evidence="1 2">FT25W</strain>
    </source>
</reference>
<evidence type="ECO:0000313" key="1">
    <source>
        <dbReference type="EMBL" id="MRX11720.1"/>
    </source>
</evidence>
<sequence length="193" mass="21016">MNVHRPPMSTGGDRDSVNTLYLGNASGWSRVGAAIPSDRPDQLGAGQAYAEQADVVECGLPDGSKLILRSKYDRFPLPIPTGRHGSLISKRESWMATYRDGQGRKSKVPGATEYSGQLLLDIACADYGMKHGVPMAKYTFRRADGSWQSLAEFPFAQLDVRVDPQQSFLARALTLNGKPFVEPVTPPACDCAR</sequence>
<keyword evidence="2" id="KW-1185">Reference proteome</keyword>